<dbReference type="CDD" id="cd04301">
    <property type="entry name" value="NAT_SF"/>
    <property type="match status" value="1"/>
</dbReference>
<dbReference type="InterPro" id="IPR016181">
    <property type="entry name" value="Acyl_CoA_acyltransferase"/>
</dbReference>
<dbReference type="EMBL" id="FOMG01000013">
    <property type="protein sequence ID" value="SFC90376.1"/>
    <property type="molecule type" value="Genomic_DNA"/>
</dbReference>
<feature type="domain" description="N-acetyltransferase" evidence="1">
    <location>
        <begin position="4"/>
        <end position="148"/>
    </location>
</feature>
<proteinExistence type="predicted"/>
<dbReference type="OrthoDB" id="9127144at2"/>
<protein>
    <submittedName>
        <fullName evidence="2">Acetyltransferase (GNAT) domain-containing protein</fullName>
    </submittedName>
</protein>
<dbReference type="STRING" id="119641.SAMN05421842_1134"/>
<dbReference type="RefSeq" id="WP_090091310.1">
    <property type="nucleotide sequence ID" value="NZ_FOMG01000013.1"/>
</dbReference>
<evidence type="ECO:0000259" key="1">
    <source>
        <dbReference type="PROSITE" id="PS51186"/>
    </source>
</evidence>
<dbReference type="Proteomes" id="UP000199263">
    <property type="component" value="Unassembled WGS sequence"/>
</dbReference>
<reference evidence="2 3" key="1">
    <citation type="submission" date="2016-10" db="EMBL/GenBank/DDBJ databases">
        <authorList>
            <person name="de Groot N.N."/>
        </authorList>
    </citation>
    <scope>NUCLEOTIDE SEQUENCE [LARGE SCALE GENOMIC DNA]</scope>
    <source>
        <strain evidence="2 3">DSM 12992</strain>
    </source>
</reference>
<keyword evidence="3" id="KW-1185">Reference proteome</keyword>
<dbReference type="AlphaFoldDB" id="A0A1I1MZ58"/>
<keyword evidence="2" id="KW-0808">Transferase</keyword>
<evidence type="ECO:0000313" key="2">
    <source>
        <dbReference type="EMBL" id="SFC90376.1"/>
    </source>
</evidence>
<sequence>MNKNNFRFINQKDFDSFFKLMDDSFPSEEIRSYEGQANLFYDDSYKIIADKDAEGNVTAFMATWEFDDFNFIEHFAVDGKLRGKGIGTVMLKDYLKQSNKPIFLEVEYPKTEIATRRIEFYKRLGFHVNPFDYMQPPLHKGYSFLPLKVMSYPNKVNERQFSNYKEGVYSKVYSL</sequence>
<organism evidence="2 3">
    <name type="scientific">Clostridium uliginosum</name>
    <dbReference type="NCBI Taxonomy" id="119641"/>
    <lineage>
        <taxon>Bacteria</taxon>
        <taxon>Bacillati</taxon>
        <taxon>Bacillota</taxon>
        <taxon>Clostridia</taxon>
        <taxon>Eubacteriales</taxon>
        <taxon>Clostridiaceae</taxon>
        <taxon>Clostridium</taxon>
    </lineage>
</organism>
<dbReference type="PROSITE" id="PS51186">
    <property type="entry name" value="GNAT"/>
    <property type="match status" value="1"/>
</dbReference>
<dbReference type="InterPro" id="IPR000182">
    <property type="entry name" value="GNAT_dom"/>
</dbReference>
<dbReference type="Pfam" id="PF00583">
    <property type="entry name" value="Acetyltransf_1"/>
    <property type="match status" value="1"/>
</dbReference>
<name>A0A1I1MZ58_9CLOT</name>
<dbReference type="GO" id="GO:0016747">
    <property type="term" value="F:acyltransferase activity, transferring groups other than amino-acyl groups"/>
    <property type="evidence" value="ECO:0007669"/>
    <property type="project" value="InterPro"/>
</dbReference>
<dbReference type="Gene3D" id="3.40.630.30">
    <property type="match status" value="1"/>
</dbReference>
<dbReference type="SUPFAM" id="SSF55729">
    <property type="entry name" value="Acyl-CoA N-acyltransferases (Nat)"/>
    <property type="match status" value="1"/>
</dbReference>
<gene>
    <name evidence="2" type="ORF">SAMN05421842_1134</name>
</gene>
<accession>A0A1I1MZ58</accession>
<evidence type="ECO:0000313" key="3">
    <source>
        <dbReference type="Proteomes" id="UP000199263"/>
    </source>
</evidence>